<dbReference type="AlphaFoldDB" id="A0AAW0YTS8"/>
<keyword evidence="2" id="KW-0560">Oxidoreductase</keyword>
<dbReference type="PANTHER" id="PTHR43708:SF5">
    <property type="entry name" value="CONSERVED EXPRESSED OXIDOREDUCTASE (EUROFUNG)-RELATED"/>
    <property type="match status" value="1"/>
</dbReference>
<dbReference type="RefSeq" id="XP_066799740.1">
    <property type="nucleotide sequence ID" value="XM_066949446.1"/>
</dbReference>
<dbReference type="SUPFAM" id="SSF51735">
    <property type="entry name" value="NAD(P)-binding Rossmann-fold domains"/>
    <property type="match status" value="1"/>
</dbReference>
<name>A0AAW0YTS8_9TREE</name>
<dbReference type="KEGG" id="kne:92183620"/>
<gene>
    <name evidence="5" type="ORF">IAR55_006362</name>
</gene>
<dbReference type="InterPro" id="IPR036291">
    <property type="entry name" value="NAD(P)-bd_dom_sf"/>
</dbReference>
<dbReference type="SUPFAM" id="SSF55347">
    <property type="entry name" value="Glyceraldehyde-3-phosphate dehydrogenase-like, C-terminal domain"/>
    <property type="match status" value="1"/>
</dbReference>
<dbReference type="GO" id="GO:0016491">
    <property type="term" value="F:oxidoreductase activity"/>
    <property type="evidence" value="ECO:0007669"/>
    <property type="project" value="UniProtKB-KW"/>
</dbReference>
<evidence type="ECO:0000256" key="2">
    <source>
        <dbReference type="ARBA" id="ARBA00023002"/>
    </source>
</evidence>
<dbReference type="Proteomes" id="UP001388673">
    <property type="component" value="Unassembled WGS sequence"/>
</dbReference>
<evidence type="ECO:0000259" key="4">
    <source>
        <dbReference type="Pfam" id="PF22725"/>
    </source>
</evidence>
<dbReference type="EMBL" id="JBCAWK010000013">
    <property type="protein sequence ID" value="KAK8844516.1"/>
    <property type="molecule type" value="Genomic_DNA"/>
</dbReference>
<keyword evidence="6" id="KW-1185">Reference proteome</keyword>
<evidence type="ECO:0000256" key="1">
    <source>
        <dbReference type="ARBA" id="ARBA00010928"/>
    </source>
</evidence>
<dbReference type="Pfam" id="PF01408">
    <property type="entry name" value="GFO_IDH_MocA"/>
    <property type="match status" value="1"/>
</dbReference>
<dbReference type="InterPro" id="IPR055170">
    <property type="entry name" value="GFO_IDH_MocA-like_dom"/>
</dbReference>
<dbReference type="GO" id="GO:0000166">
    <property type="term" value="F:nucleotide binding"/>
    <property type="evidence" value="ECO:0007669"/>
    <property type="project" value="InterPro"/>
</dbReference>
<feature type="domain" description="GFO/IDH/MocA-like oxidoreductase" evidence="4">
    <location>
        <begin position="142"/>
        <end position="266"/>
    </location>
</feature>
<evidence type="ECO:0000313" key="5">
    <source>
        <dbReference type="EMBL" id="KAK8844516.1"/>
    </source>
</evidence>
<dbReference type="PANTHER" id="PTHR43708">
    <property type="entry name" value="CONSERVED EXPRESSED OXIDOREDUCTASE (EUROFUNG)"/>
    <property type="match status" value="1"/>
</dbReference>
<comment type="caution">
    <text evidence="5">The sequence shown here is derived from an EMBL/GenBank/DDBJ whole genome shotgun (WGS) entry which is preliminary data.</text>
</comment>
<dbReference type="Gene3D" id="3.30.360.10">
    <property type="entry name" value="Dihydrodipicolinate Reductase, domain 2"/>
    <property type="match status" value="1"/>
</dbReference>
<proteinExistence type="inferred from homology"/>
<evidence type="ECO:0000259" key="3">
    <source>
        <dbReference type="Pfam" id="PF01408"/>
    </source>
</evidence>
<protein>
    <recommendedName>
        <fullName evidence="7">Oxidoreductase</fullName>
    </recommendedName>
</protein>
<dbReference type="InterPro" id="IPR051317">
    <property type="entry name" value="Gfo/Idh/MocA_oxidoreduct"/>
</dbReference>
<dbReference type="Gene3D" id="3.40.50.720">
    <property type="entry name" value="NAD(P)-binding Rossmann-like Domain"/>
    <property type="match status" value="1"/>
</dbReference>
<evidence type="ECO:0000313" key="6">
    <source>
        <dbReference type="Proteomes" id="UP001388673"/>
    </source>
</evidence>
<reference evidence="5 6" key="1">
    <citation type="journal article" date="2024" name="bioRxiv">
        <title>Comparative genomics of Cryptococcus and Kwoniella reveals pathogenesis evolution and contrasting karyotype dynamics via intercentromeric recombination or chromosome fusion.</title>
        <authorList>
            <person name="Coelho M.A."/>
            <person name="David-Palma M."/>
            <person name="Shea T."/>
            <person name="Bowers K."/>
            <person name="McGinley-Smith S."/>
            <person name="Mohammad A.W."/>
            <person name="Gnirke A."/>
            <person name="Yurkov A.M."/>
            <person name="Nowrousian M."/>
            <person name="Sun S."/>
            <person name="Cuomo C.A."/>
            <person name="Heitman J."/>
        </authorList>
    </citation>
    <scope>NUCLEOTIDE SEQUENCE [LARGE SCALE GENOMIC DNA]</scope>
    <source>
        <strain evidence="5 6">CBS 13917</strain>
    </source>
</reference>
<dbReference type="GeneID" id="92183620"/>
<dbReference type="InterPro" id="IPR000683">
    <property type="entry name" value="Gfo/Idh/MocA-like_OxRdtase_N"/>
</dbReference>
<evidence type="ECO:0008006" key="7">
    <source>
        <dbReference type="Google" id="ProtNLM"/>
    </source>
</evidence>
<accession>A0AAW0YTS8</accession>
<feature type="domain" description="Gfo/Idh/MocA-like oxidoreductase N-terminal" evidence="3">
    <location>
        <begin position="6"/>
        <end position="132"/>
    </location>
</feature>
<sequence>MSEPLINVAFVGYGYTTRVFHLPAVKCTTGYNIYAFVQRQEFPIDKRTGKPAPSCKDDYPDAIRYSSMEDMLKDEKVELVVVVTPGESHAELCIQSLEAGKNVIVEKPFAMSVAEADKVLDAQKASGKVLSVFQSRRYDSCFRTVEKIVKSGTLGPITSAQIRYDLNNAVWARSDPNPDYIPGSGIMVGIGSHSIDQALQLFGTPSHVTGFYRSLRGIKSKTDDTYMIVLRYDDTHPDLQVIIGTELVSVMPNQLRYFVRGREGSFIKFGEDPQEEQRIGGMAFDDEKLGWEDEDRWGVLNTKTKVNDDQVVVKELWGGDVWTGKIKSERGRGADYYADLALALRGKGPLVVNPKQSRDGLKVMELARESFDTGRTLAFD</sequence>
<organism evidence="5 6">
    <name type="scientific">Kwoniella newhampshirensis</name>
    <dbReference type="NCBI Taxonomy" id="1651941"/>
    <lineage>
        <taxon>Eukaryota</taxon>
        <taxon>Fungi</taxon>
        <taxon>Dikarya</taxon>
        <taxon>Basidiomycota</taxon>
        <taxon>Agaricomycotina</taxon>
        <taxon>Tremellomycetes</taxon>
        <taxon>Tremellales</taxon>
        <taxon>Cryptococcaceae</taxon>
        <taxon>Kwoniella</taxon>
    </lineage>
</organism>
<dbReference type="Pfam" id="PF22725">
    <property type="entry name" value="GFO_IDH_MocA_C3"/>
    <property type="match status" value="1"/>
</dbReference>
<comment type="similarity">
    <text evidence="1">Belongs to the Gfo/Idh/MocA family.</text>
</comment>